<dbReference type="PANTHER" id="PTHR47473:SF1">
    <property type="entry name" value="METHYLTRANSFERASE DOMAIN-CONTAINING PROTEIN"/>
    <property type="match status" value="1"/>
</dbReference>
<evidence type="ECO:0008006" key="3">
    <source>
        <dbReference type="Google" id="ProtNLM"/>
    </source>
</evidence>
<organism evidence="1 2">
    <name type="scientific">Hydnum rufescens UP504</name>
    <dbReference type="NCBI Taxonomy" id="1448309"/>
    <lineage>
        <taxon>Eukaryota</taxon>
        <taxon>Fungi</taxon>
        <taxon>Dikarya</taxon>
        <taxon>Basidiomycota</taxon>
        <taxon>Agaricomycotina</taxon>
        <taxon>Agaricomycetes</taxon>
        <taxon>Cantharellales</taxon>
        <taxon>Hydnaceae</taxon>
        <taxon>Hydnum</taxon>
    </lineage>
</organism>
<dbReference type="Pfam" id="PF11899">
    <property type="entry name" value="DUF3419"/>
    <property type="match status" value="1"/>
</dbReference>
<gene>
    <name evidence="1" type="ORF">BS47DRAFT_1482506</name>
</gene>
<proteinExistence type="predicted"/>
<dbReference type="Pfam" id="PF13489">
    <property type="entry name" value="Methyltransf_23"/>
    <property type="match status" value="1"/>
</dbReference>
<dbReference type="PANTHER" id="PTHR47473">
    <property type="entry name" value="BTA1P"/>
    <property type="match status" value="1"/>
</dbReference>
<dbReference type="SUPFAM" id="SSF53335">
    <property type="entry name" value="S-adenosyl-L-methionine-dependent methyltransferases"/>
    <property type="match status" value="1"/>
</dbReference>
<reference evidence="1" key="1">
    <citation type="journal article" date="2020" name="Nat. Commun.">
        <title>Large-scale genome sequencing of mycorrhizal fungi provides insights into the early evolution of symbiotic traits.</title>
        <authorList>
            <person name="Miyauchi S."/>
            <person name="Kiss E."/>
            <person name="Kuo A."/>
            <person name="Drula E."/>
            <person name="Kohler A."/>
            <person name="Sanchez-Garcia M."/>
            <person name="Morin E."/>
            <person name="Andreopoulos B."/>
            <person name="Barry K.W."/>
            <person name="Bonito G."/>
            <person name="Buee M."/>
            <person name="Carver A."/>
            <person name="Chen C."/>
            <person name="Cichocki N."/>
            <person name="Clum A."/>
            <person name="Culley D."/>
            <person name="Crous P.W."/>
            <person name="Fauchery L."/>
            <person name="Girlanda M."/>
            <person name="Hayes R.D."/>
            <person name="Keri Z."/>
            <person name="LaButti K."/>
            <person name="Lipzen A."/>
            <person name="Lombard V."/>
            <person name="Magnuson J."/>
            <person name="Maillard F."/>
            <person name="Murat C."/>
            <person name="Nolan M."/>
            <person name="Ohm R.A."/>
            <person name="Pangilinan J."/>
            <person name="Pereira M.F."/>
            <person name="Perotto S."/>
            <person name="Peter M."/>
            <person name="Pfister S."/>
            <person name="Riley R."/>
            <person name="Sitrit Y."/>
            <person name="Stielow J.B."/>
            <person name="Szollosi G."/>
            <person name="Zifcakova L."/>
            <person name="Stursova M."/>
            <person name="Spatafora J.W."/>
            <person name="Tedersoo L."/>
            <person name="Vaario L.M."/>
            <person name="Yamada A."/>
            <person name="Yan M."/>
            <person name="Wang P."/>
            <person name="Xu J."/>
            <person name="Bruns T."/>
            <person name="Baldrian P."/>
            <person name="Vilgalys R."/>
            <person name="Dunand C."/>
            <person name="Henrissat B."/>
            <person name="Grigoriev I.V."/>
            <person name="Hibbett D."/>
            <person name="Nagy L.G."/>
            <person name="Martin F.M."/>
        </authorList>
    </citation>
    <scope>NUCLEOTIDE SEQUENCE</scope>
    <source>
        <strain evidence="1">UP504</strain>
    </source>
</reference>
<dbReference type="CDD" id="cd02440">
    <property type="entry name" value="AdoMet_MTases"/>
    <property type="match status" value="1"/>
</dbReference>
<comment type="caution">
    <text evidence="1">The sequence shown here is derived from an EMBL/GenBank/DDBJ whole genome shotgun (WGS) entry which is preliminary data.</text>
</comment>
<keyword evidence="2" id="KW-1185">Reference proteome</keyword>
<evidence type="ECO:0000313" key="2">
    <source>
        <dbReference type="Proteomes" id="UP000886523"/>
    </source>
</evidence>
<sequence>MLRLPSPLFLLPLVGAAILYFRFRPIKELLASVTGDSLWSGYAIHVAALLLVACACWVEGQSYLLFIWHCFIVPLGDAADQKSRLDKFYQGQAVVYDKTRAGLLRGRTTMLSMSAEHLRVLREKDPKKRIVWVDIGGGTGWNVEAMDAHFPISSFDAVYVVDLCQPLLDLAQKRFAARGWSNVTCLCEDACTFSLPEWSDGVHPRGSVGFITLSYSLSMIPSYHTLLDRIDYLLSPEDGLLSVVDFYTAGKEPSPHLKAIGGASKTCGWFSRWFWQIWFDFDHVSLSPGRRDYLEYRFGTVKSYNGRNGFIMPLIVRIPYYIWIGCSRSRDTSRFTHAFEVDGGNMIGSFSPTSSSTIVVPNVDLLDIGEPSIAIPDNSNSKIKETIIDIAPPLSSFHYQLKHPWRLPYIESPVHLEFRTFIYSFTWEDPAKDLEHLELSKHDSILAITSAGDNVLHYAINAQPARIHSVDMNPCQGHLLELKLAAIKALDYEEFFALFGEGKLANFRRILDSKLSPYLSSPAYQFWRIHVNAFNDSFYRRGYSGWAIRIAHWLFRFAGLSDDVKRLCEAQTIEEQDQIWKKSLRNLFVQGSVVRRLVDNPVFLWNALGVPQNQKKAFTNEGSVYDFIRDTLDPIGSHALLGKGAYHYLLCLLGRYTRDSCPDYLTRRGFEALKADDGALMDSFRLHTDSVSNVLRGLPVASLTRAVIMDHLDWFAPGSADVDTEVAELYRALSRGGMVFWRSAAKHPWYNEVFERAGFKLTALGMRAGPEKAIDRVNMYASFWRAVKVG</sequence>
<dbReference type="Gene3D" id="3.40.50.150">
    <property type="entry name" value="Vaccinia Virus protein VP39"/>
    <property type="match status" value="1"/>
</dbReference>
<dbReference type="AlphaFoldDB" id="A0A9P6DXM2"/>
<dbReference type="InterPro" id="IPR021829">
    <property type="entry name" value="DUF3419"/>
</dbReference>
<evidence type="ECO:0000313" key="1">
    <source>
        <dbReference type="EMBL" id="KAF9518646.1"/>
    </source>
</evidence>
<dbReference type="OrthoDB" id="10253390at2759"/>
<dbReference type="Proteomes" id="UP000886523">
    <property type="component" value="Unassembled WGS sequence"/>
</dbReference>
<name>A0A9P6DXM2_9AGAM</name>
<protein>
    <recommendedName>
        <fullName evidence="3">Betaine lipid synthase</fullName>
    </recommendedName>
</protein>
<accession>A0A9P6DXM2</accession>
<dbReference type="InterPro" id="IPR029063">
    <property type="entry name" value="SAM-dependent_MTases_sf"/>
</dbReference>
<dbReference type="EMBL" id="MU128923">
    <property type="protein sequence ID" value="KAF9518646.1"/>
    <property type="molecule type" value="Genomic_DNA"/>
</dbReference>